<dbReference type="InterPro" id="IPR045339">
    <property type="entry name" value="DUF6534"/>
</dbReference>
<dbReference type="PANTHER" id="PTHR40465">
    <property type="entry name" value="CHROMOSOME 1, WHOLE GENOME SHOTGUN SEQUENCE"/>
    <property type="match status" value="1"/>
</dbReference>
<feature type="transmembrane region" description="Helical" evidence="1">
    <location>
        <begin position="142"/>
        <end position="164"/>
    </location>
</feature>
<dbReference type="EMBL" id="JARKIE010000133">
    <property type="protein sequence ID" value="KAJ7678600.1"/>
    <property type="molecule type" value="Genomic_DNA"/>
</dbReference>
<name>A0AAD7GB99_MYCRO</name>
<feature type="transmembrane region" description="Helical" evidence="1">
    <location>
        <begin position="184"/>
        <end position="206"/>
    </location>
</feature>
<comment type="caution">
    <text evidence="3">The sequence shown here is derived from an EMBL/GenBank/DDBJ whole genome shotgun (WGS) entry which is preliminary data.</text>
</comment>
<accession>A0AAD7GB99</accession>
<feature type="transmembrane region" description="Helical" evidence="1">
    <location>
        <begin position="6"/>
        <end position="22"/>
    </location>
</feature>
<evidence type="ECO:0000313" key="3">
    <source>
        <dbReference type="EMBL" id="KAJ7678600.1"/>
    </source>
</evidence>
<feature type="transmembrane region" description="Helical" evidence="1">
    <location>
        <begin position="212"/>
        <end position="231"/>
    </location>
</feature>
<feature type="transmembrane region" description="Helical" evidence="1">
    <location>
        <begin position="105"/>
        <end position="127"/>
    </location>
</feature>
<feature type="non-terminal residue" evidence="3">
    <location>
        <position position="1"/>
    </location>
</feature>
<dbReference type="Pfam" id="PF20152">
    <property type="entry name" value="DUF6534"/>
    <property type="match status" value="1"/>
</dbReference>
<keyword evidence="1" id="KW-0472">Membrane</keyword>
<proteinExistence type="predicted"/>
<dbReference type="AlphaFoldDB" id="A0AAD7GB99"/>
<sequence length="245" mass="27120">LLAYFLHWGLFGTLCIQLYLYYEAFPNDRAANKYLVYGVCSIEIVQTMLVTHDGFAMFAYGFGNVEALTTMYFNWLTVPIMSGITAFIGQSFYAFRIHVLSKRWILPGLIVCISLTSTVGGIITGVYSFEGASSSVPANPRLQVWCGASALSDILIAISMTYFLTRHNTSFRQTRVLISRLVRLTIETGSITALVALANLMLFFAYPGQSFYATPALIMPKLYANTILVVLNARFEITGGRSAST</sequence>
<feature type="transmembrane region" description="Helical" evidence="1">
    <location>
        <begin position="72"/>
        <end position="93"/>
    </location>
</feature>
<dbReference type="Proteomes" id="UP001221757">
    <property type="component" value="Unassembled WGS sequence"/>
</dbReference>
<feature type="transmembrane region" description="Helical" evidence="1">
    <location>
        <begin position="34"/>
        <end position="60"/>
    </location>
</feature>
<dbReference type="PANTHER" id="PTHR40465:SF1">
    <property type="entry name" value="DUF6534 DOMAIN-CONTAINING PROTEIN"/>
    <property type="match status" value="1"/>
</dbReference>
<protein>
    <recommendedName>
        <fullName evidence="2">DUF6534 domain-containing protein</fullName>
    </recommendedName>
</protein>
<evidence type="ECO:0000259" key="2">
    <source>
        <dbReference type="Pfam" id="PF20152"/>
    </source>
</evidence>
<evidence type="ECO:0000313" key="4">
    <source>
        <dbReference type="Proteomes" id="UP001221757"/>
    </source>
</evidence>
<organism evidence="3 4">
    <name type="scientific">Mycena rosella</name>
    <name type="common">Pink bonnet</name>
    <name type="synonym">Agaricus rosellus</name>
    <dbReference type="NCBI Taxonomy" id="1033263"/>
    <lineage>
        <taxon>Eukaryota</taxon>
        <taxon>Fungi</taxon>
        <taxon>Dikarya</taxon>
        <taxon>Basidiomycota</taxon>
        <taxon>Agaricomycotina</taxon>
        <taxon>Agaricomycetes</taxon>
        <taxon>Agaricomycetidae</taxon>
        <taxon>Agaricales</taxon>
        <taxon>Marasmiineae</taxon>
        <taxon>Mycenaceae</taxon>
        <taxon>Mycena</taxon>
    </lineage>
</organism>
<reference evidence="3" key="1">
    <citation type="submission" date="2023-03" db="EMBL/GenBank/DDBJ databases">
        <title>Massive genome expansion in bonnet fungi (Mycena s.s.) driven by repeated elements and novel gene families across ecological guilds.</title>
        <authorList>
            <consortium name="Lawrence Berkeley National Laboratory"/>
            <person name="Harder C.B."/>
            <person name="Miyauchi S."/>
            <person name="Viragh M."/>
            <person name="Kuo A."/>
            <person name="Thoen E."/>
            <person name="Andreopoulos B."/>
            <person name="Lu D."/>
            <person name="Skrede I."/>
            <person name="Drula E."/>
            <person name="Henrissat B."/>
            <person name="Morin E."/>
            <person name="Kohler A."/>
            <person name="Barry K."/>
            <person name="LaButti K."/>
            <person name="Morin E."/>
            <person name="Salamov A."/>
            <person name="Lipzen A."/>
            <person name="Mereny Z."/>
            <person name="Hegedus B."/>
            <person name="Baldrian P."/>
            <person name="Stursova M."/>
            <person name="Weitz H."/>
            <person name="Taylor A."/>
            <person name="Grigoriev I.V."/>
            <person name="Nagy L.G."/>
            <person name="Martin F."/>
            <person name="Kauserud H."/>
        </authorList>
    </citation>
    <scope>NUCLEOTIDE SEQUENCE</scope>
    <source>
        <strain evidence="3">CBHHK067</strain>
    </source>
</reference>
<feature type="non-terminal residue" evidence="3">
    <location>
        <position position="245"/>
    </location>
</feature>
<keyword evidence="1" id="KW-1133">Transmembrane helix</keyword>
<keyword evidence="4" id="KW-1185">Reference proteome</keyword>
<gene>
    <name evidence="3" type="ORF">B0H17DRAFT_854305</name>
</gene>
<keyword evidence="1" id="KW-0812">Transmembrane</keyword>
<feature type="domain" description="DUF6534" evidence="2">
    <location>
        <begin position="149"/>
        <end position="234"/>
    </location>
</feature>
<evidence type="ECO:0000256" key="1">
    <source>
        <dbReference type="SAM" id="Phobius"/>
    </source>
</evidence>